<evidence type="ECO:0000256" key="6">
    <source>
        <dbReference type="ARBA" id="ARBA00022679"/>
    </source>
</evidence>
<dbReference type="Proteomes" id="UP000434052">
    <property type="component" value="Unassembled WGS sequence"/>
</dbReference>
<evidence type="ECO:0000256" key="9">
    <source>
        <dbReference type="ARBA" id="ARBA00022840"/>
    </source>
</evidence>
<dbReference type="GO" id="GO:0000155">
    <property type="term" value="F:phosphorelay sensor kinase activity"/>
    <property type="evidence" value="ECO:0007669"/>
    <property type="project" value="InterPro"/>
</dbReference>
<dbReference type="SMART" id="SM00387">
    <property type="entry name" value="HATPase_c"/>
    <property type="match status" value="1"/>
</dbReference>
<dbReference type="GO" id="GO:0005524">
    <property type="term" value="F:ATP binding"/>
    <property type="evidence" value="ECO:0007669"/>
    <property type="project" value="UniProtKB-KW"/>
</dbReference>
<organism evidence="14 15">
    <name type="scientific">Oceanidesulfovibrio marinus</name>
    <dbReference type="NCBI Taxonomy" id="370038"/>
    <lineage>
        <taxon>Bacteria</taxon>
        <taxon>Pseudomonadati</taxon>
        <taxon>Thermodesulfobacteriota</taxon>
        <taxon>Desulfovibrionia</taxon>
        <taxon>Desulfovibrionales</taxon>
        <taxon>Desulfovibrionaceae</taxon>
        <taxon>Oceanidesulfovibrio</taxon>
    </lineage>
</organism>
<dbReference type="PROSITE" id="PS50109">
    <property type="entry name" value="HIS_KIN"/>
    <property type="match status" value="1"/>
</dbReference>
<keyword evidence="7" id="KW-0547">Nucleotide-binding</keyword>
<dbReference type="InterPro" id="IPR036097">
    <property type="entry name" value="HisK_dim/P_sf"/>
</dbReference>
<evidence type="ECO:0000256" key="8">
    <source>
        <dbReference type="ARBA" id="ARBA00022777"/>
    </source>
</evidence>
<keyword evidence="11" id="KW-0472">Membrane</keyword>
<dbReference type="PRINTS" id="PR00344">
    <property type="entry name" value="BCTRLSENSOR"/>
</dbReference>
<dbReference type="InterPro" id="IPR036890">
    <property type="entry name" value="HATPase_C_sf"/>
</dbReference>
<dbReference type="InterPro" id="IPR005467">
    <property type="entry name" value="His_kinase_dom"/>
</dbReference>
<reference evidence="14 15" key="1">
    <citation type="submission" date="2018-06" db="EMBL/GenBank/DDBJ databases">
        <title>Complete genome of Desulfovibrio marinus P48SEP.</title>
        <authorList>
            <person name="Crispim J.S."/>
            <person name="Vidigal P.M.P."/>
            <person name="Silva L.C.F."/>
            <person name="Araujo L.C."/>
            <person name="Laguardia C.N."/>
            <person name="Dias R.S."/>
            <person name="Sousa M.P."/>
            <person name="Paula S.O."/>
            <person name="Silva C."/>
        </authorList>
    </citation>
    <scope>NUCLEOTIDE SEQUENCE [LARGE SCALE GENOMIC DNA]</scope>
    <source>
        <strain evidence="14 15">P48SEP</strain>
    </source>
</reference>
<dbReference type="InterPro" id="IPR003661">
    <property type="entry name" value="HisK_dim/P_dom"/>
</dbReference>
<evidence type="ECO:0000256" key="10">
    <source>
        <dbReference type="ARBA" id="ARBA00023012"/>
    </source>
</evidence>
<comment type="caution">
    <text evidence="14">The sequence shown here is derived from an EMBL/GenBank/DDBJ whole genome shotgun (WGS) entry which is preliminary data.</text>
</comment>
<keyword evidence="5" id="KW-0597">Phosphoprotein</keyword>
<dbReference type="SUPFAM" id="SSF47384">
    <property type="entry name" value="Homodimeric domain of signal transducing histidine kinase"/>
    <property type="match status" value="1"/>
</dbReference>
<comment type="catalytic activity">
    <reaction evidence="1">
        <text>ATP + protein L-histidine = ADP + protein N-phospho-L-histidine.</text>
        <dbReference type="EC" id="2.7.13.3"/>
    </reaction>
</comment>
<evidence type="ECO:0000256" key="7">
    <source>
        <dbReference type="ARBA" id="ARBA00022741"/>
    </source>
</evidence>
<feature type="transmembrane region" description="Helical" evidence="11">
    <location>
        <begin position="248"/>
        <end position="270"/>
    </location>
</feature>
<keyword evidence="8 14" id="KW-0418">Kinase</keyword>
<dbReference type="Gene3D" id="3.30.565.10">
    <property type="entry name" value="Histidine kinase-like ATPase, C-terminal domain"/>
    <property type="match status" value="1"/>
</dbReference>
<sequence length="538" mass="59864">MPVREHGKRRPRLRTILLVVNLLVLILPLGSIYFLRIYENELVRQTESELLVQGAFIAAMYRQRLYEIAGSDEVWLGIPAPAKVQETMEEEKDEPYHPIPATIDLFEDWIYEPRAKAETVDAVPDPLVLDVSGAILPVLKDVQRTTLAGIRVVDYQGLIVASTGYEQGNSLARIREIGHALRGEAYSIIRERRDDTPRPPLTSISRGSNIRVFVSMPIFFQERIVGAVYLSRTPRSILKALYEKRTMVLLLGLGLLTVAVLLGLLTSYTITRPVGALIGKARSLARGEKVERFPRGRFMAQEVEQLADAFQSMAEDIEYRTQYIRDFAMHVSHEFKTPLTAIQGSVELLQTHLGDMTEAQRERFLVNMTKDTDRLQRLVSRLLELARADVFEPSNESADIAAMGLRIRESFKDSDMEIEVAAEGGVRARIAPDVLETIIVALVDNSQQHGADCVRYKARRKGPVVELIIADNGEGVSPANVDKVFTPFFTTNRKNGGTGLGLSIVRALLTAHKGAIELKPGTVGGATFVITLPAENAR</sequence>
<feature type="transmembrane region" description="Helical" evidence="11">
    <location>
        <begin position="15"/>
        <end position="35"/>
    </location>
</feature>
<evidence type="ECO:0000313" key="14">
    <source>
        <dbReference type="EMBL" id="TVM31227.1"/>
    </source>
</evidence>
<dbReference type="CDD" id="cd06225">
    <property type="entry name" value="HAMP"/>
    <property type="match status" value="1"/>
</dbReference>
<dbReference type="SMART" id="SM00388">
    <property type="entry name" value="HisKA"/>
    <property type="match status" value="1"/>
</dbReference>
<dbReference type="FunFam" id="1.10.287.130:FF:000001">
    <property type="entry name" value="Two-component sensor histidine kinase"/>
    <property type="match status" value="1"/>
</dbReference>
<dbReference type="PANTHER" id="PTHR44936:SF10">
    <property type="entry name" value="SENSOR PROTEIN RSTB"/>
    <property type="match status" value="1"/>
</dbReference>
<feature type="domain" description="Histidine kinase" evidence="12">
    <location>
        <begin position="330"/>
        <end position="536"/>
    </location>
</feature>
<dbReference type="InterPro" id="IPR003594">
    <property type="entry name" value="HATPase_dom"/>
</dbReference>
<dbReference type="AlphaFoldDB" id="A0A6P1ZDX3"/>
<dbReference type="PROSITE" id="PS50885">
    <property type="entry name" value="HAMP"/>
    <property type="match status" value="1"/>
</dbReference>
<keyword evidence="9" id="KW-0067">ATP-binding</keyword>
<feature type="domain" description="HAMP" evidence="13">
    <location>
        <begin position="268"/>
        <end position="322"/>
    </location>
</feature>
<keyword evidence="11" id="KW-1133">Transmembrane helix</keyword>
<evidence type="ECO:0000256" key="1">
    <source>
        <dbReference type="ARBA" id="ARBA00000085"/>
    </source>
</evidence>
<dbReference type="Pfam" id="PF00512">
    <property type="entry name" value="HisKA"/>
    <property type="match status" value="1"/>
</dbReference>
<dbReference type="InterPro" id="IPR004358">
    <property type="entry name" value="Sig_transdc_His_kin-like_C"/>
</dbReference>
<keyword evidence="10" id="KW-0902">Two-component regulatory system</keyword>
<dbReference type="PANTHER" id="PTHR44936">
    <property type="entry name" value="SENSOR PROTEIN CREC"/>
    <property type="match status" value="1"/>
</dbReference>
<dbReference type="EC" id="2.7.13.3" evidence="3"/>
<dbReference type="Pfam" id="PF02518">
    <property type="entry name" value="HATPase_c"/>
    <property type="match status" value="1"/>
</dbReference>
<gene>
    <name evidence="14" type="ORF">DQK91_19145</name>
</gene>
<evidence type="ECO:0000313" key="15">
    <source>
        <dbReference type="Proteomes" id="UP000434052"/>
    </source>
</evidence>
<protein>
    <recommendedName>
        <fullName evidence="3">histidine kinase</fullName>
        <ecNumber evidence="3">2.7.13.3</ecNumber>
    </recommendedName>
</protein>
<dbReference type="SUPFAM" id="SSF55874">
    <property type="entry name" value="ATPase domain of HSP90 chaperone/DNA topoisomerase II/histidine kinase"/>
    <property type="match status" value="1"/>
</dbReference>
<name>A0A6P1ZDX3_9BACT</name>
<proteinExistence type="predicted"/>
<evidence type="ECO:0000256" key="4">
    <source>
        <dbReference type="ARBA" id="ARBA00022475"/>
    </source>
</evidence>
<evidence type="ECO:0000259" key="13">
    <source>
        <dbReference type="PROSITE" id="PS50885"/>
    </source>
</evidence>
<accession>A0A6P1ZDX3</accession>
<evidence type="ECO:0000256" key="5">
    <source>
        <dbReference type="ARBA" id="ARBA00022553"/>
    </source>
</evidence>
<keyword evidence="6" id="KW-0808">Transferase</keyword>
<dbReference type="EMBL" id="QMIF01000017">
    <property type="protein sequence ID" value="TVM31227.1"/>
    <property type="molecule type" value="Genomic_DNA"/>
</dbReference>
<dbReference type="InterPro" id="IPR050980">
    <property type="entry name" value="2C_sensor_his_kinase"/>
</dbReference>
<evidence type="ECO:0000256" key="3">
    <source>
        <dbReference type="ARBA" id="ARBA00012438"/>
    </source>
</evidence>
<evidence type="ECO:0000256" key="11">
    <source>
        <dbReference type="SAM" id="Phobius"/>
    </source>
</evidence>
<keyword evidence="11" id="KW-0812">Transmembrane</keyword>
<dbReference type="GO" id="GO:0005886">
    <property type="term" value="C:plasma membrane"/>
    <property type="evidence" value="ECO:0007669"/>
    <property type="project" value="UniProtKB-SubCell"/>
</dbReference>
<dbReference type="Gene3D" id="1.10.287.130">
    <property type="match status" value="1"/>
</dbReference>
<keyword evidence="4" id="KW-1003">Cell membrane</keyword>
<evidence type="ECO:0000259" key="12">
    <source>
        <dbReference type="PROSITE" id="PS50109"/>
    </source>
</evidence>
<dbReference type="CDD" id="cd00082">
    <property type="entry name" value="HisKA"/>
    <property type="match status" value="1"/>
</dbReference>
<dbReference type="InterPro" id="IPR003660">
    <property type="entry name" value="HAMP_dom"/>
</dbReference>
<dbReference type="Gene3D" id="6.10.340.10">
    <property type="match status" value="1"/>
</dbReference>
<dbReference type="SMART" id="SM00304">
    <property type="entry name" value="HAMP"/>
    <property type="match status" value="1"/>
</dbReference>
<evidence type="ECO:0000256" key="2">
    <source>
        <dbReference type="ARBA" id="ARBA00004651"/>
    </source>
</evidence>
<comment type="subcellular location">
    <subcellularLocation>
        <location evidence="2">Cell membrane</location>
        <topology evidence="2">Multi-pass membrane protein</topology>
    </subcellularLocation>
</comment>